<accession>T1K160</accession>
<dbReference type="AlphaFoldDB" id="T1K160"/>
<dbReference type="KEGG" id="tut:107359925"/>
<dbReference type="STRING" id="32264.T1K160"/>
<protein>
    <recommendedName>
        <fullName evidence="3">BHLH domain-containing protein</fullName>
    </recommendedName>
</protein>
<dbReference type="GO" id="GO:0003677">
    <property type="term" value="F:DNA binding"/>
    <property type="evidence" value="ECO:0007669"/>
    <property type="project" value="UniProtKB-KW"/>
</dbReference>
<dbReference type="SUPFAM" id="SSF47459">
    <property type="entry name" value="HLH, helix-loop-helix DNA-binding domain"/>
    <property type="match status" value="1"/>
</dbReference>
<dbReference type="EnsemblMetazoa" id="tetur04g00120.1">
    <property type="protein sequence ID" value="tetur04g00120.1"/>
    <property type="gene ID" value="tetur04g00120"/>
</dbReference>
<feature type="region of interest" description="Disordered" evidence="2">
    <location>
        <begin position="237"/>
        <end position="277"/>
    </location>
</feature>
<dbReference type="CDD" id="cd11400">
    <property type="entry name" value="bHLHzip_Myc"/>
    <property type="match status" value="1"/>
</dbReference>
<dbReference type="OMA" id="GTCKEDN"/>
<gene>
    <name evidence="4" type="primary">107359925</name>
</gene>
<evidence type="ECO:0000259" key="3">
    <source>
        <dbReference type="PROSITE" id="PS50888"/>
    </source>
</evidence>
<dbReference type="PROSITE" id="PS50888">
    <property type="entry name" value="BHLH"/>
    <property type="match status" value="1"/>
</dbReference>
<dbReference type="GO" id="GO:0046983">
    <property type="term" value="F:protein dimerization activity"/>
    <property type="evidence" value="ECO:0007669"/>
    <property type="project" value="InterPro"/>
</dbReference>
<evidence type="ECO:0000256" key="1">
    <source>
        <dbReference type="ARBA" id="ARBA00023125"/>
    </source>
</evidence>
<dbReference type="Proteomes" id="UP000015104">
    <property type="component" value="Unassembled WGS sequence"/>
</dbReference>
<dbReference type="eggNOG" id="KOG2588">
    <property type="taxonomic scope" value="Eukaryota"/>
</dbReference>
<feature type="domain" description="BHLH" evidence="3">
    <location>
        <begin position="264"/>
        <end position="317"/>
    </location>
</feature>
<dbReference type="OrthoDB" id="5344169at2759"/>
<feature type="compositionally biased region" description="Basic and acidic residues" evidence="2">
    <location>
        <begin position="262"/>
        <end position="275"/>
    </location>
</feature>
<reference evidence="4" key="2">
    <citation type="submission" date="2015-06" db="UniProtKB">
        <authorList>
            <consortium name="EnsemblMetazoa"/>
        </authorList>
    </citation>
    <scope>IDENTIFICATION</scope>
</reference>
<evidence type="ECO:0000313" key="5">
    <source>
        <dbReference type="Proteomes" id="UP000015104"/>
    </source>
</evidence>
<dbReference type="GO" id="GO:0003700">
    <property type="term" value="F:DNA-binding transcription factor activity"/>
    <property type="evidence" value="ECO:0007669"/>
    <property type="project" value="InterPro"/>
</dbReference>
<dbReference type="InterPro" id="IPR050433">
    <property type="entry name" value="Myc_transcription_factors"/>
</dbReference>
<proteinExistence type="predicted"/>
<keyword evidence="5" id="KW-1185">Reference proteome</keyword>
<name>T1K160_TETUR</name>
<dbReference type="InterPro" id="IPR002418">
    <property type="entry name" value="Tscrpt_reg_Myc"/>
</dbReference>
<evidence type="ECO:0000256" key="2">
    <source>
        <dbReference type="SAM" id="MobiDB-lite"/>
    </source>
</evidence>
<dbReference type="EMBL" id="CAEY01001343">
    <property type="status" value="NOT_ANNOTATED_CDS"/>
    <property type="molecule type" value="Genomic_DNA"/>
</dbReference>
<dbReference type="PRINTS" id="PR00044">
    <property type="entry name" value="LEUZIPPRMYC"/>
</dbReference>
<keyword evidence="1" id="KW-0238">DNA-binding</keyword>
<dbReference type="HOGENOM" id="CLU_763605_0_0_1"/>
<dbReference type="InterPro" id="IPR011598">
    <property type="entry name" value="bHLH_dom"/>
</dbReference>
<feature type="region of interest" description="Disordered" evidence="2">
    <location>
        <begin position="69"/>
        <end position="100"/>
    </location>
</feature>
<feature type="compositionally biased region" description="Acidic residues" evidence="2">
    <location>
        <begin position="69"/>
        <end position="85"/>
    </location>
</feature>
<dbReference type="PANTHER" id="PTHR45851">
    <property type="entry name" value="MYC PROTO-ONCOGENE"/>
    <property type="match status" value="1"/>
</dbReference>
<sequence length="363" mass="40168">MDYDPFGYVSQYDNMDYKCLVHDCMWSGTCKEDNLHESTNKLSDFSYFSTSPVYGSIFDIFNIDDENSLGEIDGDNEEYDEEEDSPLSGLSGDSGDEHKVVNNSHIKDHSYGNNKSSMCIAGNKATCSTSTSTSSSLMETNIISSSDTNSSCSSSSLESTTLLQSSSNQLVPCSQLSEVELTSIPATATVTSSIISPTTSATPTVAIKTIGKSRNPKSSCQERRKELNAAISTITQASSTHVPANTSILKSTGKPRNPKSLYPERRKEHNNSEKKRRDHLRNAFNHLRDQIPKLKDGEKKAARVTILKEASSYVTLLKEKHRYLERTKTAETIKKENLLKRLKLLQSGSIDPSPQQQQIIQLI</sequence>
<dbReference type="InterPro" id="IPR036638">
    <property type="entry name" value="HLH_DNA-bd_sf"/>
</dbReference>
<reference evidence="5" key="1">
    <citation type="submission" date="2011-08" db="EMBL/GenBank/DDBJ databases">
        <authorList>
            <person name="Rombauts S."/>
        </authorList>
    </citation>
    <scope>NUCLEOTIDE SEQUENCE</scope>
    <source>
        <strain evidence="5">London</strain>
    </source>
</reference>
<dbReference type="Pfam" id="PF00010">
    <property type="entry name" value="HLH"/>
    <property type="match status" value="1"/>
</dbReference>
<feature type="compositionally biased region" description="Polar residues" evidence="2">
    <location>
        <begin position="237"/>
        <end position="250"/>
    </location>
</feature>
<dbReference type="Gene3D" id="4.10.280.10">
    <property type="entry name" value="Helix-loop-helix DNA-binding domain"/>
    <property type="match status" value="1"/>
</dbReference>
<evidence type="ECO:0000313" key="4">
    <source>
        <dbReference type="EnsemblMetazoa" id="tetur04g00120.1"/>
    </source>
</evidence>
<organism evidence="4 5">
    <name type="scientific">Tetranychus urticae</name>
    <name type="common">Two-spotted spider mite</name>
    <dbReference type="NCBI Taxonomy" id="32264"/>
    <lineage>
        <taxon>Eukaryota</taxon>
        <taxon>Metazoa</taxon>
        <taxon>Ecdysozoa</taxon>
        <taxon>Arthropoda</taxon>
        <taxon>Chelicerata</taxon>
        <taxon>Arachnida</taxon>
        <taxon>Acari</taxon>
        <taxon>Acariformes</taxon>
        <taxon>Trombidiformes</taxon>
        <taxon>Prostigmata</taxon>
        <taxon>Eleutherengona</taxon>
        <taxon>Raphignathae</taxon>
        <taxon>Tetranychoidea</taxon>
        <taxon>Tetranychidae</taxon>
        <taxon>Tetranychus</taxon>
    </lineage>
</organism>
<dbReference type="SMART" id="SM00353">
    <property type="entry name" value="HLH"/>
    <property type="match status" value="1"/>
</dbReference>